<organism evidence="1 2">
    <name type="scientific">Streptomyces phage FlowerPower</name>
    <dbReference type="NCBI Taxonomy" id="2182408"/>
    <lineage>
        <taxon>Viruses</taxon>
        <taxon>Duplodnaviria</taxon>
        <taxon>Heunggongvirae</taxon>
        <taxon>Uroviricota</taxon>
        <taxon>Caudoviricetes</taxon>
        <taxon>Beephvirinae</taxon>
        <taxon>Flowerpowervirus</taxon>
        <taxon>Flowerpowervirus flowerpower</taxon>
    </lineage>
</organism>
<dbReference type="RefSeq" id="YP_009838077.1">
    <property type="nucleotide sequence ID" value="NC_048706.1"/>
</dbReference>
<dbReference type="KEGG" id="vg:55608304"/>
<dbReference type="EMBL" id="MH155868">
    <property type="protein sequence ID" value="AWN05122.1"/>
    <property type="molecule type" value="Genomic_DNA"/>
</dbReference>
<gene>
    <name evidence="1" type="primary">41</name>
    <name evidence="1" type="ORF">SEA_FLOWERPOWER_41</name>
</gene>
<reference evidence="1 2" key="1">
    <citation type="submission" date="2018-04" db="EMBL/GenBank/DDBJ databases">
        <authorList>
            <person name="Richter O.R."/>
            <person name="Sprando J."/>
            <person name="Abi J.R."/>
            <person name="Abidin Z.U."/>
            <person name="Aboumatar N."/>
            <person name="Aguilar F.A."/>
            <person name="Ahmed M."/>
            <person name="Aklilu M."/>
            <person name="Ali S.Z."/>
            <person name="Araia S."/>
            <person name="Asbury H."/>
            <person name="Atkinson A.N."/>
            <person name="Azam A.M."/>
            <person name="Bell J.L."/>
            <person name="Bhagat S."/>
            <person name="Bhatti J.A."/>
            <person name="Bhavsar J."/>
            <person name="Blocker D."/>
            <person name="Bonhomme B."/>
            <person name="Buker C.Y."/>
            <person name="Burnett T.D."/>
            <person name="Campbell R.L."/>
            <person name="Campbell S.M."/>
            <person name="Carinugan C.L."/>
            <person name="Chan P.R."/>
            <person name="Chen S."/>
            <person name="Dahne M."/>
            <person name="Dang V.Q."/>
            <person name="Ding J.R."/>
            <person name="Dunn G.L."/>
            <person name="Flores O.S."/>
            <person name="Frank D.N."/>
            <person name="Gonzalez N."/>
            <person name="Goryunova E."/>
            <person name="Hoang T."/>
            <person name="Hollenhorst D."/>
            <person name="Hora A.B."/>
            <person name="Hutchison A.S."/>
            <person name="Huynh A."/>
            <person name="Jani A."/>
            <person name="Jawed T."/>
            <person name="Jeffries M.J."/>
            <person name="Jian G.M."/>
            <person name="Joshi C."/>
            <person name="Kallab S."/>
            <person name="Kang L."/>
            <person name="Khan A."/>
            <person name="Klontz C.M."/>
            <person name="Koert M."/>
            <person name="Lagasca A."/>
            <person name="Lakhani A."/>
            <person name="Larsen A."/>
            <person name="Le A."/>
            <person name="Lee D.Y."/>
            <person name="Lembirik S."/>
            <person name="Lenus S."/>
            <person name="Lesniewski A.M."/>
            <person name="Lu W."/>
            <person name="Mamarakhimova Z."/>
            <person name="Mason S."/>
            <person name="Mathew L.K."/>
            <person name="Mattson C.L."/>
            <person name="Mian U.H."/>
            <person name="Morcos G.S."/>
            <person name="Muhler C.W."/>
            <person name="Naeem N.-U.-A."/>
            <person name="Namagiri S."/>
            <person name="Nassehi T."/>
            <person name="Nazarian M."/>
            <person name="Neal R.A."/>
            <person name="Negash K."/>
            <person name="Ngaleu B.J."/>
            <person name="Nguyen B.T."/>
            <person name="Nguyen K.V."/>
            <person name="Odili J.C."/>
            <person name="Ogletree A."/>
            <person name="Okojie E."/>
            <person name="Olajide T.E."/>
            <person name="Onwukwe C.S."/>
            <person name="Ozako O."/>
            <person name="Pakala M."/>
            <person name="Patel P."/>
            <person name="Patel H.J."/>
            <person name="Patel R."/>
            <person name="Paudel H."/>
            <person name="Pikounis A.J."/>
            <person name="Qazi M.A."/>
            <person name="Quiroz J.N."/>
            <person name="Ramachandran P.N."/>
            <person name="Rashford R.L."/>
            <person name="Rivera J."/>
            <person name="Romero F.D."/>
            <person name="Saba P.A."/>
            <person name="Sabu R.L."/>
            <person name="Saeed O.S."/>
            <person name="Saraf S."/>
            <person name="Scarano A.L."/>
            <person name="Sciandra C."/>
            <person name="Shakarov P."/>
            <person name="Sharma A."/>
            <person name="Singh K."/>
            <person name="Singh S."/>
            <person name="Spindler S.E."/>
            <person name="Szymanik K.H."/>
            <person name="Tahir M."/>
            <person name="Tchuinte L.U."/>
            <person name="Thakkar V."/>
            <person name="Tombo Z.B."/>
            <person name="Touma A."/>
            <person name="Tran J.N."/>
            <person name="Tran N."/>
            <person name="Truong D.H."/>
            <person name="Turner M.D."/>
            <person name="Vidmar M."/>
            <person name="Vuong K."/>
            <person name="Wilson B."/>
            <person name="Xie C.L."/>
            <person name="Yasinova A.G."/>
            <person name="Yu A.M."/>
            <person name="Zolnerowich N."/>
            <person name="Cortez R."/>
            <person name="Greis H.L."/>
            <person name="Lee M."/>
            <person name="Mantzavinos A."/>
            <person name="Mohamed I.R."/>
            <person name="Patel P."/>
            <person name="Puglisi K.M."/>
            <person name="Bhattacharya M."/>
            <person name="Correa-Mendez M."/>
            <person name="Fabian M."/>
            <person name="Reger N."/>
            <person name="Tran K."/>
            <person name="Erill I."/>
            <person name="Caruso S.M."/>
            <person name="Garlena R.A."/>
            <person name="Russell D.A."/>
            <person name="Pope W.H."/>
            <person name="Jacobs-Sera D."/>
            <person name="Hatfull G.F."/>
        </authorList>
    </citation>
    <scope>NUCLEOTIDE SEQUENCE [LARGE SCALE GENOMIC DNA]</scope>
</reference>
<protein>
    <submittedName>
        <fullName evidence="1">Uncharacterized protein</fullName>
    </submittedName>
</protein>
<proteinExistence type="predicted"/>
<evidence type="ECO:0000313" key="2">
    <source>
        <dbReference type="Proteomes" id="UP000247075"/>
    </source>
</evidence>
<name>A0A2U8UNB0_9CAUD</name>
<accession>A0A2U8UNB0</accession>
<keyword evidence="2" id="KW-1185">Reference proteome</keyword>
<sequence>MTSRYKKGKRCSSACPTQDHKTFGECMRAKNLQLNPNLSNTGASKAWDAELSAYRDARSQGIQPSGTTMAKVREAVEISNATGVAYKGA</sequence>
<dbReference type="GeneID" id="55608304"/>
<evidence type="ECO:0000313" key="1">
    <source>
        <dbReference type="EMBL" id="AWN05122.1"/>
    </source>
</evidence>
<dbReference type="Proteomes" id="UP000247075">
    <property type="component" value="Segment"/>
</dbReference>